<protein>
    <submittedName>
        <fullName evidence="1">Uncharacterized protein</fullName>
    </submittedName>
</protein>
<name>A0A448XQX8_9PLAT</name>
<reference evidence="1" key="1">
    <citation type="submission" date="2018-11" db="EMBL/GenBank/DDBJ databases">
        <authorList>
            <consortium name="Pathogen Informatics"/>
        </authorList>
    </citation>
    <scope>NUCLEOTIDE SEQUENCE</scope>
</reference>
<dbReference type="AlphaFoldDB" id="A0A448XQX8"/>
<evidence type="ECO:0000313" key="1">
    <source>
        <dbReference type="EMBL" id="VEL42685.1"/>
    </source>
</evidence>
<keyword evidence="2" id="KW-1185">Reference proteome</keyword>
<sequence>MASCSDDVRHNADVNLVQFHRGHRTVSGELLRTIRQFFLRDNPPRIHSSQLSVGNGEPRHSIHSASFKVKKGLVVKFSHNDMSGPYVSTGFHSLGFPEGYTQSLLIRLWKDSTTSPLRRQT</sequence>
<accession>A0A448XQX8</accession>
<organism evidence="1 2">
    <name type="scientific">Protopolystoma xenopodis</name>
    <dbReference type="NCBI Taxonomy" id="117903"/>
    <lineage>
        <taxon>Eukaryota</taxon>
        <taxon>Metazoa</taxon>
        <taxon>Spiralia</taxon>
        <taxon>Lophotrochozoa</taxon>
        <taxon>Platyhelminthes</taxon>
        <taxon>Monogenea</taxon>
        <taxon>Polyopisthocotylea</taxon>
        <taxon>Polystomatidea</taxon>
        <taxon>Polystomatidae</taxon>
        <taxon>Protopolystoma</taxon>
    </lineage>
</organism>
<proteinExistence type="predicted"/>
<evidence type="ECO:0000313" key="2">
    <source>
        <dbReference type="Proteomes" id="UP000784294"/>
    </source>
</evidence>
<dbReference type="EMBL" id="CAAALY010275854">
    <property type="protein sequence ID" value="VEL42685.1"/>
    <property type="molecule type" value="Genomic_DNA"/>
</dbReference>
<gene>
    <name evidence="1" type="ORF">PXEA_LOCUS36125</name>
</gene>
<dbReference type="Proteomes" id="UP000784294">
    <property type="component" value="Unassembled WGS sequence"/>
</dbReference>
<comment type="caution">
    <text evidence="1">The sequence shown here is derived from an EMBL/GenBank/DDBJ whole genome shotgun (WGS) entry which is preliminary data.</text>
</comment>